<name>A0A9B2MLG7_BOMTE</name>
<feature type="region of interest" description="Disordered" evidence="1">
    <location>
        <begin position="266"/>
        <end position="500"/>
    </location>
</feature>
<evidence type="ECO:0000313" key="3">
    <source>
        <dbReference type="RefSeq" id="XP_012165501.3"/>
    </source>
</evidence>
<feature type="compositionally biased region" description="Polar residues" evidence="1">
    <location>
        <begin position="266"/>
        <end position="278"/>
    </location>
</feature>
<dbReference type="AlphaFoldDB" id="A0A9B2MLG7"/>
<dbReference type="OrthoDB" id="7701454at2759"/>
<proteinExistence type="predicted"/>
<dbReference type="Proteomes" id="UP000835206">
    <property type="component" value="Chromosome 7"/>
</dbReference>
<feature type="region of interest" description="Disordered" evidence="1">
    <location>
        <begin position="831"/>
        <end position="886"/>
    </location>
</feature>
<feature type="compositionally biased region" description="Basic and acidic residues" evidence="1">
    <location>
        <begin position="854"/>
        <end position="868"/>
    </location>
</feature>
<evidence type="ECO:0000256" key="1">
    <source>
        <dbReference type="SAM" id="MobiDB-lite"/>
    </source>
</evidence>
<reference evidence="3" key="1">
    <citation type="submission" date="2025-08" db="UniProtKB">
        <authorList>
            <consortium name="RefSeq"/>
        </authorList>
    </citation>
    <scope>IDENTIFICATION</scope>
</reference>
<organism evidence="2 3">
    <name type="scientific">Bombus terrestris</name>
    <name type="common">Buff-tailed bumblebee</name>
    <name type="synonym">Apis terrestris</name>
    <dbReference type="NCBI Taxonomy" id="30195"/>
    <lineage>
        <taxon>Eukaryota</taxon>
        <taxon>Metazoa</taxon>
        <taxon>Ecdysozoa</taxon>
        <taxon>Arthropoda</taxon>
        <taxon>Hexapoda</taxon>
        <taxon>Insecta</taxon>
        <taxon>Pterygota</taxon>
        <taxon>Neoptera</taxon>
        <taxon>Endopterygota</taxon>
        <taxon>Hymenoptera</taxon>
        <taxon>Apocrita</taxon>
        <taxon>Aculeata</taxon>
        <taxon>Apoidea</taxon>
        <taxon>Anthophila</taxon>
        <taxon>Apidae</taxon>
        <taxon>Bombus</taxon>
        <taxon>Bombus</taxon>
    </lineage>
</organism>
<protein>
    <submittedName>
        <fullName evidence="3">Uncharacterized protein LOC100651446 isoform X1</fullName>
    </submittedName>
</protein>
<feature type="compositionally biased region" description="Polar residues" evidence="1">
    <location>
        <begin position="439"/>
        <end position="453"/>
    </location>
</feature>
<evidence type="ECO:0000313" key="2">
    <source>
        <dbReference type="Proteomes" id="UP000835206"/>
    </source>
</evidence>
<accession>A0A9B2MLG7</accession>
<feature type="region of interest" description="Disordered" evidence="1">
    <location>
        <begin position="130"/>
        <end position="153"/>
    </location>
</feature>
<gene>
    <name evidence="3" type="primary">LOC100651446</name>
</gene>
<dbReference type="RefSeq" id="XP_012165501.3">
    <property type="nucleotide sequence ID" value="XM_012310111.3"/>
</dbReference>
<dbReference type="GeneID" id="100651446"/>
<feature type="compositionally biased region" description="Basic and acidic residues" evidence="1">
    <location>
        <begin position="133"/>
        <end position="147"/>
    </location>
</feature>
<sequence>MKKDTIVPSDLHGPARGTLKTTWRLRNSDSLFAVWNIASRGLCDKVDLEKLERVKLRNTLLTVSSSLHPSMEHLNNTGRPTYLISGAVAYSLIGRRVRDVLVVAGHEERVLRWPTLSGLIGERSGVAVLSRKKQGEEDKARGERNGRDNSWTGRKMGQAWCKEKTTKAQDSKSSLDRVFVRCMHRIYPGLKEEGSVLGGATQRVTSSEIGYAGSPPRELLTRGRSIDSVDRLFQPSDWVDVNLEVPSTPRASSALTNLTVDTSLYPATTPTSSCSNLKDVTPIPPPRRRKRNKGRPLPPKPDEIAENSCNGPKRGETGDEPLYSSVRSPKSSGDEQEMEEEVKTDKHRSYDDAGRDGRRTKEIYEHKVNGTGRIISSDVVSGKRSFESSQHQRKESDEYEKFVRNRTSKDSSTPNRVEKRSKREMEKRANDSSRDQEKSSGNARAKNFSTVSLPNYDELDVARHRLKENDNHEQQQDKTNKCRRPVRSSTGSLPAESFLSPFSDKTSVRLEDYIPRSDSLTPYEVLEKLDCSTNGLVTDEFVRYDPTKPEDWELGDVGNCELNRHRRLSIEDITGLNDEEKKRVREDDEDVVDFSAGREDERKSPLANVPRSPTFLEKPEAFGKTASPALGQPEYIEVDQNRSHLRYFDQPKLTDSCRISCVRESSESKEPFFLDEAKHRSALADTLTGSMKGKPEIDRSGQSRMTFARSLSNESEPNENTYEAKDLHSHATNLIRTISEESLPREMLEEEQLDDFFDAKLAKNVHNNLRKSLDDWKTNTPPPSPEPKIKSDILDADHSTLLKVLKEEIAEESNLSSMTPSLTELEAALSDMLEKEDSQEASKEENRSNFTDEQVVKKLEPDVQRDSDTFNGKMDSLPNENGGRSDLNVVDQKMRNSNTLEIPTPAKQIVEGKKLVSGRKVSFCSWEESVANMETRHEQESVDYSLDLEKRNVFRLDEDRGTGDRRAISLDVPPEKPSRLNRSLDDLLENTNVVPTPPRRRNRSVGVVKKEFEVAQNGTVSEHLSDDRLI</sequence>
<feature type="compositionally biased region" description="Basic and acidic residues" evidence="1">
    <location>
        <begin position="384"/>
        <end position="409"/>
    </location>
</feature>
<feature type="region of interest" description="Disordered" evidence="1">
    <location>
        <begin position="772"/>
        <end position="794"/>
    </location>
</feature>
<keyword evidence="2" id="KW-1185">Reference proteome</keyword>
<dbReference type="KEGG" id="bter:100651446"/>
<feature type="compositionally biased region" description="Basic and acidic residues" evidence="1">
    <location>
        <begin position="341"/>
        <end position="368"/>
    </location>
</feature>
<feature type="compositionally biased region" description="Basic and acidic residues" evidence="1">
    <location>
        <begin position="416"/>
        <end position="438"/>
    </location>
</feature>
<feature type="compositionally biased region" description="Basic and acidic residues" evidence="1">
    <location>
        <begin position="460"/>
        <end position="480"/>
    </location>
</feature>
<feature type="compositionally biased region" description="Basic and acidic residues" evidence="1">
    <location>
        <begin position="832"/>
        <end position="847"/>
    </location>
</feature>